<evidence type="ECO:0000313" key="4">
    <source>
        <dbReference type="EMBL" id="HFK96399.1"/>
    </source>
</evidence>
<comment type="similarity">
    <text evidence="1 2">Belongs to the metallophosphoesterase superfamily. YfcE family.</text>
</comment>
<gene>
    <name evidence="4" type="ORF">ENS06_03615</name>
</gene>
<dbReference type="InterPro" id="IPR000979">
    <property type="entry name" value="Phosphodiesterase_MJ0936/Vps29"/>
</dbReference>
<dbReference type="AlphaFoldDB" id="A0A832EIE1"/>
<comment type="caution">
    <text evidence="4">The sequence shown here is derived from an EMBL/GenBank/DDBJ whole genome shotgun (WGS) entry which is preliminary data.</text>
</comment>
<dbReference type="Gene3D" id="3.60.21.10">
    <property type="match status" value="1"/>
</dbReference>
<evidence type="ECO:0000259" key="3">
    <source>
        <dbReference type="Pfam" id="PF12850"/>
    </source>
</evidence>
<comment type="cofactor">
    <cofactor evidence="2">
        <name>a divalent metal cation</name>
        <dbReference type="ChEBI" id="CHEBI:60240"/>
    </cofactor>
</comment>
<organism evidence="4">
    <name type="scientific">Desulfacinum infernum</name>
    <dbReference type="NCBI Taxonomy" id="35837"/>
    <lineage>
        <taxon>Bacteria</taxon>
        <taxon>Pseudomonadati</taxon>
        <taxon>Thermodesulfobacteriota</taxon>
        <taxon>Syntrophobacteria</taxon>
        <taxon>Syntrophobacterales</taxon>
        <taxon>Syntrophobacteraceae</taxon>
        <taxon>Desulfacinum</taxon>
    </lineage>
</organism>
<protein>
    <recommendedName>
        <fullName evidence="2">Phosphoesterase</fullName>
        <ecNumber evidence="2">3.1.4.-</ecNumber>
    </recommendedName>
</protein>
<dbReference type="GO" id="GO:0046872">
    <property type="term" value="F:metal ion binding"/>
    <property type="evidence" value="ECO:0007669"/>
    <property type="project" value="UniProtKB-KW"/>
</dbReference>
<reference evidence="4" key="1">
    <citation type="journal article" date="2020" name="mSystems">
        <title>Genome- and Community-Level Interaction Insights into Carbon Utilization and Element Cycling Functions of Hydrothermarchaeota in Hydrothermal Sediment.</title>
        <authorList>
            <person name="Zhou Z."/>
            <person name="Liu Y."/>
            <person name="Xu W."/>
            <person name="Pan J."/>
            <person name="Luo Z.H."/>
            <person name="Li M."/>
        </authorList>
    </citation>
    <scope>NUCLEOTIDE SEQUENCE [LARGE SCALE GENOMIC DNA]</scope>
    <source>
        <strain evidence="4">SpSt-456</strain>
    </source>
</reference>
<dbReference type="PANTHER" id="PTHR11124">
    <property type="entry name" value="VACUOLAR SORTING PROTEIN VPS29"/>
    <property type="match status" value="1"/>
</dbReference>
<dbReference type="SUPFAM" id="SSF56300">
    <property type="entry name" value="Metallo-dependent phosphatases"/>
    <property type="match status" value="1"/>
</dbReference>
<dbReference type="Pfam" id="PF12850">
    <property type="entry name" value="Metallophos_2"/>
    <property type="match status" value="1"/>
</dbReference>
<dbReference type="EMBL" id="DSTK01000012">
    <property type="protein sequence ID" value="HFK96399.1"/>
    <property type="molecule type" value="Genomic_DNA"/>
</dbReference>
<dbReference type="InterPro" id="IPR024654">
    <property type="entry name" value="Calcineurin-like_PHP_lpxH"/>
</dbReference>
<feature type="domain" description="Calcineurin-like phosphoesterase" evidence="3">
    <location>
        <begin position="3"/>
        <end position="149"/>
    </location>
</feature>
<dbReference type="InterPro" id="IPR029052">
    <property type="entry name" value="Metallo-depent_PP-like"/>
</dbReference>
<dbReference type="NCBIfam" id="TIGR00040">
    <property type="entry name" value="yfcE"/>
    <property type="match status" value="1"/>
</dbReference>
<dbReference type="EC" id="3.1.4.-" evidence="2"/>
<proteinExistence type="inferred from homology"/>
<name>A0A832EIE1_9BACT</name>
<sequence>MIMKIAVLSDTHLTTVTEDLQTLCRLYCDPADMVVHLGDWTAACVLDYFEQYRLEGVCGNMDDMGVRLRLPMKKIIRVGSFRIGLSHGWGYGGDVRAHLLQEFDTADAVLFGHTHRPLVERVDGRLLVNPGSAFSGRGSSGRTLAVLHVGRSLDAEIVRL</sequence>
<dbReference type="GO" id="GO:0016787">
    <property type="term" value="F:hydrolase activity"/>
    <property type="evidence" value="ECO:0007669"/>
    <property type="project" value="UniProtKB-UniRule"/>
</dbReference>
<accession>A0A832EIE1</accession>
<keyword evidence="2" id="KW-0479">Metal-binding</keyword>
<evidence type="ECO:0000256" key="2">
    <source>
        <dbReference type="RuleBase" id="RU362039"/>
    </source>
</evidence>
<evidence type="ECO:0000256" key="1">
    <source>
        <dbReference type="ARBA" id="ARBA00008950"/>
    </source>
</evidence>